<reference evidence="2" key="1">
    <citation type="submission" date="2021-01" db="EMBL/GenBank/DDBJ databases">
        <authorList>
            <person name="Corre E."/>
            <person name="Pelletier E."/>
            <person name="Niang G."/>
            <person name="Scheremetjew M."/>
            <person name="Finn R."/>
            <person name="Kale V."/>
            <person name="Holt S."/>
            <person name="Cochrane G."/>
            <person name="Meng A."/>
            <person name="Brown T."/>
            <person name="Cohen L."/>
        </authorList>
    </citation>
    <scope>NUCLEOTIDE SEQUENCE</scope>
    <source>
        <strain evidence="2">308</strain>
    </source>
</reference>
<feature type="signal peptide" evidence="1">
    <location>
        <begin position="1"/>
        <end position="22"/>
    </location>
</feature>
<dbReference type="Gene3D" id="2.90.10.10">
    <property type="entry name" value="Bulb-type lectin domain"/>
    <property type="match status" value="1"/>
</dbReference>
<evidence type="ECO:0008006" key="3">
    <source>
        <dbReference type="Google" id="ProtNLM"/>
    </source>
</evidence>
<dbReference type="InterPro" id="IPR036426">
    <property type="entry name" value="Bulb-type_lectin_dom_sf"/>
</dbReference>
<accession>A0A7S1BSK9</accession>
<gene>
    <name evidence="2" type="ORF">CHYS00102_LOCUS22181</name>
</gene>
<sequence>MRIAFAIFFSQIAQLLLPGARADTECYNNLTSLRRTGDLDELYAQHVLTRGKYMCNGIYRFGVDKEGTLVYGDVGRDEVIQKTGDKGSYLVMQHDGNLVFRDSQDITRWQTGTNDKVNTKISLYTDGSIKIKDDSGWEYEVPLRPDDWDNDDIKPDNIDCIGDTIYGRFNDALFPGDYICTGDHKFGVHKDSMDLVYLYRNDDPKHILSDSGSKAARSYLLMQQDGNCVFYGGDWKTRTFQEVESHAGILRITEKSGKAELSLVDMTTDSVKYSTVLSEVSVSSSLRKSTKVQEIS</sequence>
<keyword evidence="1" id="KW-0732">Signal</keyword>
<evidence type="ECO:0000313" key="2">
    <source>
        <dbReference type="EMBL" id="CAD8894967.1"/>
    </source>
</evidence>
<evidence type="ECO:0000256" key="1">
    <source>
        <dbReference type="SAM" id="SignalP"/>
    </source>
</evidence>
<dbReference type="AlphaFoldDB" id="A0A7S1BSK9"/>
<dbReference type="EMBL" id="HBFR01030507">
    <property type="protein sequence ID" value="CAD8894967.1"/>
    <property type="molecule type" value="Transcribed_RNA"/>
</dbReference>
<feature type="chain" id="PRO_5030683492" description="Bulb-type lectin domain-containing protein" evidence="1">
    <location>
        <begin position="23"/>
        <end position="296"/>
    </location>
</feature>
<proteinExistence type="predicted"/>
<protein>
    <recommendedName>
        <fullName evidence="3">Bulb-type lectin domain-containing protein</fullName>
    </recommendedName>
</protein>
<name>A0A7S1BSK9_9STRA</name>
<organism evidence="2">
    <name type="scientific">Corethron hystrix</name>
    <dbReference type="NCBI Taxonomy" id="216773"/>
    <lineage>
        <taxon>Eukaryota</taxon>
        <taxon>Sar</taxon>
        <taxon>Stramenopiles</taxon>
        <taxon>Ochrophyta</taxon>
        <taxon>Bacillariophyta</taxon>
        <taxon>Coscinodiscophyceae</taxon>
        <taxon>Corethrophycidae</taxon>
        <taxon>Corethrales</taxon>
        <taxon>Corethraceae</taxon>
        <taxon>Corethron</taxon>
    </lineage>
</organism>
<dbReference type="SUPFAM" id="SSF51110">
    <property type="entry name" value="alpha-D-mannose-specific plant lectins"/>
    <property type="match status" value="1"/>
</dbReference>